<dbReference type="EMBL" id="KZ613937">
    <property type="protein sequence ID" value="PMD48247.1"/>
    <property type="molecule type" value="Genomic_DNA"/>
</dbReference>
<gene>
    <name evidence="2" type="ORF">L207DRAFT_574924</name>
</gene>
<feature type="compositionally biased region" description="Polar residues" evidence="1">
    <location>
        <begin position="118"/>
        <end position="136"/>
    </location>
</feature>
<dbReference type="PANTHER" id="PTHR40618">
    <property type="entry name" value="B-ZIP TRANSCRIPTION FACTOR (EUROFUNG)-RELATED"/>
    <property type="match status" value="1"/>
</dbReference>
<keyword evidence="3" id="KW-1185">Reference proteome</keyword>
<dbReference type="OrthoDB" id="3555317at2759"/>
<name>A0A2J6SBV0_HYAVF</name>
<proteinExistence type="predicted"/>
<feature type="compositionally biased region" description="Basic and acidic residues" evidence="1">
    <location>
        <begin position="316"/>
        <end position="330"/>
    </location>
</feature>
<dbReference type="PANTHER" id="PTHR40618:SF1">
    <property type="entry name" value="B-ZIP TRANSCRIPTION FACTOR (EUROFUNG)"/>
    <property type="match status" value="1"/>
</dbReference>
<sequence length="840" mass="94078">MHVKVAQSIGLRYGLISNTRTPLGQPKFEYGRALEYSQLFGSLPSYEIFRAQEQCGNVAPLCGEAILGSAQCSPSGLTSSIRSRVQQQHRTSWSMEPSYNFPQDDYALAILTHAAMQTNRSHNHTPQSTHTNTSGSGYERSTAPSSTLTGADVRGSSATSMISNHTSNLDINRSQDSIIAQSRPQDILSYTSAVPSSRSMETLTFNPAQNGRQHSYMGSSFQGIGSQISQNYAQSLGILNAESYDDGRSQQVSREMRLKQTTAPDPLMQFGMIEAPEVRTDSDELDKGSKRRKKHKIEHQTEDDDDDARKKARGRPRVDTKDETAADRRRTQIRMAQRAYRHRKETTISSLEKQVQDLRGTNEEMSNIFISLYDYAVSKGLLQREPEFGQQLQSTTERFLALAKSTANDEENHDEHSKDGKSEPETSRKNKKARTTPEKAQEPEPVSAQPWGGYFTKSESPVEEIQPQYLEQQSYGQRNYQRDLEIITRPTEDNASFPFDLMDLQTYRVDVPPVENFMQDFYSEAQLPLPDTHNYAEFSFARRIQRGAIERAFRLITAKDPPKKRFEEVFGFCFMYETRENVEARLKRLLSTTTSDSLQEWKAPFVHVGGAGTFYPVHDNEIDEELMPKFRTGYSMGPFSTSVAPIQEKIQGGMRLNLPGYEGEWFDPNDVEGYLRGRGLEIPPSADYITAEIDIAVLGEVGSPRSDSTITTISPRTPQSPLDKMLAEGGNITYNFEFAKPEGKAFPFPLGYADWDNNDNVREASNIDPIFNVAPSRNNSSDVSDSSATEVPRIEKRLVTVNVKILLESILDHGVCLGRAPGFRPSDVNSAIIAAVKGGL</sequence>
<feature type="region of interest" description="Disordered" evidence="1">
    <location>
        <begin position="406"/>
        <end position="456"/>
    </location>
</feature>
<dbReference type="SUPFAM" id="SSF57959">
    <property type="entry name" value="Leucine zipper domain"/>
    <property type="match status" value="1"/>
</dbReference>
<feature type="compositionally biased region" description="Basic and acidic residues" evidence="1">
    <location>
        <begin position="276"/>
        <end position="288"/>
    </location>
</feature>
<feature type="compositionally biased region" description="Basic and acidic residues" evidence="1">
    <location>
        <begin position="413"/>
        <end position="428"/>
    </location>
</feature>
<dbReference type="GO" id="GO:0003700">
    <property type="term" value="F:DNA-binding transcription factor activity"/>
    <property type="evidence" value="ECO:0007669"/>
    <property type="project" value="InterPro"/>
</dbReference>
<dbReference type="CDD" id="cd14688">
    <property type="entry name" value="bZIP_YAP"/>
    <property type="match status" value="1"/>
</dbReference>
<evidence type="ECO:0000256" key="1">
    <source>
        <dbReference type="SAM" id="MobiDB-lite"/>
    </source>
</evidence>
<feature type="region of interest" description="Disordered" evidence="1">
    <location>
        <begin position="118"/>
        <end position="169"/>
    </location>
</feature>
<feature type="compositionally biased region" description="Polar residues" evidence="1">
    <location>
        <begin position="156"/>
        <end position="169"/>
    </location>
</feature>
<protein>
    <recommendedName>
        <fullName evidence="4">BZIP domain-containing protein</fullName>
    </recommendedName>
</protein>
<dbReference type="InterPro" id="IPR046347">
    <property type="entry name" value="bZIP_sf"/>
</dbReference>
<evidence type="ECO:0008006" key="4">
    <source>
        <dbReference type="Google" id="ProtNLM"/>
    </source>
</evidence>
<dbReference type="STRING" id="1149755.A0A2J6SBV0"/>
<evidence type="ECO:0000313" key="2">
    <source>
        <dbReference type="EMBL" id="PMD48247.1"/>
    </source>
</evidence>
<dbReference type="Proteomes" id="UP000235786">
    <property type="component" value="Unassembled WGS sequence"/>
</dbReference>
<evidence type="ECO:0000313" key="3">
    <source>
        <dbReference type="Proteomes" id="UP000235786"/>
    </source>
</evidence>
<accession>A0A2J6SBV0</accession>
<dbReference type="Gene3D" id="1.20.5.170">
    <property type="match status" value="1"/>
</dbReference>
<organism evidence="2 3">
    <name type="scientific">Hyaloscypha variabilis (strain UAMH 11265 / GT02V1 / F)</name>
    <name type="common">Meliniomyces variabilis</name>
    <dbReference type="NCBI Taxonomy" id="1149755"/>
    <lineage>
        <taxon>Eukaryota</taxon>
        <taxon>Fungi</taxon>
        <taxon>Dikarya</taxon>
        <taxon>Ascomycota</taxon>
        <taxon>Pezizomycotina</taxon>
        <taxon>Leotiomycetes</taxon>
        <taxon>Helotiales</taxon>
        <taxon>Hyaloscyphaceae</taxon>
        <taxon>Hyaloscypha</taxon>
        <taxon>Hyaloscypha variabilis</taxon>
    </lineage>
</organism>
<dbReference type="AlphaFoldDB" id="A0A2J6SBV0"/>
<reference evidence="2 3" key="1">
    <citation type="submission" date="2016-04" db="EMBL/GenBank/DDBJ databases">
        <title>A degradative enzymes factory behind the ericoid mycorrhizal symbiosis.</title>
        <authorList>
            <consortium name="DOE Joint Genome Institute"/>
            <person name="Martino E."/>
            <person name="Morin E."/>
            <person name="Grelet G."/>
            <person name="Kuo A."/>
            <person name="Kohler A."/>
            <person name="Daghino S."/>
            <person name="Barry K."/>
            <person name="Choi C."/>
            <person name="Cichocki N."/>
            <person name="Clum A."/>
            <person name="Copeland A."/>
            <person name="Hainaut M."/>
            <person name="Haridas S."/>
            <person name="Labutti K."/>
            <person name="Lindquist E."/>
            <person name="Lipzen A."/>
            <person name="Khouja H.-R."/>
            <person name="Murat C."/>
            <person name="Ohm R."/>
            <person name="Olson A."/>
            <person name="Spatafora J."/>
            <person name="Veneault-Fourrey C."/>
            <person name="Henrissat B."/>
            <person name="Grigoriev I."/>
            <person name="Martin F."/>
            <person name="Perotto S."/>
        </authorList>
    </citation>
    <scope>NUCLEOTIDE SEQUENCE [LARGE SCALE GENOMIC DNA]</scope>
    <source>
        <strain evidence="2 3">F</strain>
    </source>
</reference>
<feature type="region of interest" description="Disordered" evidence="1">
    <location>
        <begin position="260"/>
        <end position="331"/>
    </location>
</feature>